<dbReference type="PROSITE" id="PS50977">
    <property type="entry name" value="HTH_TETR_2"/>
    <property type="match status" value="1"/>
</dbReference>
<dbReference type="InterPro" id="IPR050109">
    <property type="entry name" value="HTH-type_TetR-like_transc_reg"/>
</dbReference>
<dbReference type="InterPro" id="IPR009057">
    <property type="entry name" value="Homeodomain-like_sf"/>
</dbReference>
<evidence type="ECO:0000313" key="7">
    <source>
        <dbReference type="Proteomes" id="UP001597347"/>
    </source>
</evidence>
<sequence>MLAAATRLFAETGYSATTIRAVATEAGVDNALVIQFFGSKDGLFGSVLEHLHSALPDLGAAAAGSGEDRGRRLAEAYLSLWEAPETALPARALMRGAIGAPGATAIVQEFLETHVLPAAPQPQLAPVSAMLLGVALTRYVIRLGPLAEMPLAAVVELIAPALQAQVERR</sequence>
<organism evidence="6 7">
    <name type="scientific">Amnibacterium endophyticum</name>
    <dbReference type="NCBI Taxonomy" id="2109337"/>
    <lineage>
        <taxon>Bacteria</taxon>
        <taxon>Bacillati</taxon>
        <taxon>Actinomycetota</taxon>
        <taxon>Actinomycetes</taxon>
        <taxon>Micrococcales</taxon>
        <taxon>Microbacteriaceae</taxon>
        <taxon>Amnibacterium</taxon>
    </lineage>
</organism>
<dbReference type="PRINTS" id="PR00455">
    <property type="entry name" value="HTHTETR"/>
</dbReference>
<keyword evidence="2 4" id="KW-0238">DNA-binding</keyword>
<name>A0ABW4LFV4_9MICO</name>
<evidence type="ECO:0000256" key="3">
    <source>
        <dbReference type="ARBA" id="ARBA00023163"/>
    </source>
</evidence>
<keyword evidence="3" id="KW-0804">Transcription</keyword>
<dbReference type="Pfam" id="PF00440">
    <property type="entry name" value="TetR_N"/>
    <property type="match status" value="1"/>
</dbReference>
<dbReference type="SUPFAM" id="SSF46689">
    <property type="entry name" value="Homeodomain-like"/>
    <property type="match status" value="1"/>
</dbReference>
<gene>
    <name evidence="6" type="ORF">ACFSBI_12450</name>
</gene>
<proteinExistence type="predicted"/>
<keyword evidence="1" id="KW-0805">Transcription regulation</keyword>
<dbReference type="RefSeq" id="WP_377935391.1">
    <property type="nucleotide sequence ID" value="NZ_JBHUEA010000019.1"/>
</dbReference>
<accession>A0ABW4LFV4</accession>
<evidence type="ECO:0000256" key="1">
    <source>
        <dbReference type="ARBA" id="ARBA00023015"/>
    </source>
</evidence>
<dbReference type="Gene3D" id="1.10.357.10">
    <property type="entry name" value="Tetracycline Repressor, domain 2"/>
    <property type="match status" value="1"/>
</dbReference>
<reference evidence="7" key="1">
    <citation type="journal article" date="2019" name="Int. J. Syst. Evol. Microbiol.">
        <title>The Global Catalogue of Microorganisms (GCM) 10K type strain sequencing project: providing services to taxonomists for standard genome sequencing and annotation.</title>
        <authorList>
            <consortium name="The Broad Institute Genomics Platform"/>
            <consortium name="The Broad Institute Genome Sequencing Center for Infectious Disease"/>
            <person name="Wu L."/>
            <person name="Ma J."/>
        </authorList>
    </citation>
    <scope>NUCLEOTIDE SEQUENCE [LARGE SCALE GENOMIC DNA]</scope>
    <source>
        <strain evidence="7">CGMCC 1.12471</strain>
    </source>
</reference>
<comment type="caution">
    <text evidence="6">The sequence shown here is derived from an EMBL/GenBank/DDBJ whole genome shotgun (WGS) entry which is preliminary data.</text>
</comment>
<dbReference type="SUPFAM" id="SSF48498">
    <property type="entry name" value="Tetracyclin repressor-like, C-terminal domain"/>
    <property type="match status" value="1"/>
</dbReference>
<keyword evidence="7" id="KW-1185">Reference proteome</keyword>
<dbReference type="EMBL" id="JBHUEA010000019">
    <property type="protein sequence ID" value="MFD1722361.1"/>
    <property type="molecule type" value="Genomic_DNA"/>
</dbReference>
<dbReference type="Proteomes" id="UP001597347">
    <property type="component" value="Unassembled WGS sequence"/>
</dbReference>
<feature type="DNA-binding region" description="H-T-H motif" evidence="4">
    <location>
        <begin position="18"/>
        <end position="37"/>
    </location>
</feature>
<dbReference type="PANTHER" id="PTHR30055">
    <property type="entry name" value="HTH-TYPE TRANSCRIPTIONAL REGULATOR RUTR"/>
    <property type="match status" value="1"/>
</dbReference>
<dbReference type="InterPro" id="IPR036271">
    <property type="entry name" value="Tet_transcr_reg_TetR-rel_C_sf"/>
</dbReference>
<dbReference type="InterPro" id="IPR001647">
    <property type="entry name" value="HTH_TetR"/>
</dbReference>
<evidence type="ECO:0000256" key="4">
    <source>
        <dbReference type="PROSITE-ProRule" id="PRU00335"/>
    </source>
</evidence>
<dbReference type="InterPro" id="IPR041678">
    <property type="entry name" value="TetR_C_16"/>
</dbReference>
<protein>
    <submittedName>
        <fullName evidence="6">TetR/AcrR family transcriptional regulator</fullName>
    </submittedName>
</protein>
<evidence type="ECO:0000259" key="5">
    <source>
        <dbReference type="PROSITE" id="PS50977"/>
    </source>
</evidence>
<dbReference type="PANTHER" id="PTHR30055:SF234">
    <property type="entry name" value="HTH-TYPE TRANSCRIPTIONAL REGULATOR BETI"/>
    <property type="match status" value="1"/>
</dbReference>
<evidence type="ECO:0000313" key="6">
    <source>
        <dbReference type="EMBL" id="MFD1722361.1"/>
    </source>
</evidence>
<feature type="domain" description="HTH tetR-type" evidence="5">
    <location>
        <begin position="1"/>
        <end position="55"/>
    </location>
</feature>
<dbReference type="Pfam" id="PF17920">
    <property type="entry name" value="TetR_C_16"/>
    <property type="match status" value="1"/>
</dbReference>
<evidence type="ECO:0000256" key="2">
    <source>
        <dbReference type="ARBA" id="ARBA00023125"/>
    </source>
</evidence>